<gene>
    <name evidence="1" type="ORF">S12H4_29372</name>
</gene>
<dbReference type="Gene3D" id="3.40.50.300">
    <property type="entry name" value="P-loop containing nucleotide triphosphate hydrolases"/>
    <property type="match status" value="1"/>
</dbReference>
<dbReference type="Gene3D" id="3.40.1360.10">
    <property type="match status" value="1"/>
</dbReference>
<dbReference type="SUPFAM" id="SSF52540">
    <property type="entry name" value="P-loop containing nucleoside triphosphate hydrolases"/>
    <property type="match status" value="1"/>
</dbReference>
<proteinExistence type="predicted"/>
<dbReference type="InterPro" id="IPR034154">
    <property type="entry name" value="TOPRIM_DnaG/twinkle"/>
</dbReference>
<dbReference type="EMBL" id="BARW01016936">
    <property type="protein sequence ID" value="GAI96907.1"/>
    <property type="molecule type" value="Genomic_DNA"/>
</dbReference>
<evidence type="ECO:0008006" key="2">
    <source>
        <dbReference type="Google" id="ProtNLM"/>
    </source>
</evidence>
<sequence>CEGEKDVDNLRDWGLTATTCPMGAEKWKSQEKEYNPFLKGRDVVILPDNDEEGERHLTQVGASLQGIAKSVKVLRLPDSKDFSDWKARDKNNTEEKFLILLSESREWKKKGLLQKAPLEEKPARVYITGKQLMEEPIRESAAPIGKGFFVSERYTILAASDGEGKTTLCLQLALAAITGTTFLDFFPVPKPVKVLYFCGENSRGDVKAKVQFQRAEIEKVLGRDIIKDLEKNLVLVEPININFWLNPRDNTDLYAWLEEIKPDIVIFDPLADFISSQKSLS</sequence>
<protein>
    <recommendedName>
        <fullName evidence="2">Toprim domain-containing protein</fullName>
    </recommendedName>
</protein>
<feature type="non-terminal residue" evidence="1">
    <location>
        <position position="281"/>
    </location>
</feature>
<reference evidence="1" key="1">
    <citation type="journal article" date="2014" name="Front. Microbiol.">
        <title>High frequency of phylogenetically diverse reductive dehalogenase-homologous genes in deep subseafloor sedimentary metagenomes.</title>
        <authorList>
            <person name="Kawai M."/>
            <person name="Futagami T."/>
            <person name="Toyoda A."/>
            <person name="Takaki Y."/>
            <person name="Nishi S."/>
            <person name="Hori S."/>
            <person name="Arai W."/>
            <person name="Tsubouchi T."/>
            <person name="Morono Y."/>
            <person name="Uchiyama I."/>
            <person name="Ito T."/>
            <person name="Fujiyama A."/>
            <person name="Inagaki F."/>
            <person name="Takami H."/>
        </authorList>
    </citation>
    <scope>NUCLEOTIDE SEQUENCE</scope>
    <source>
        <strain evidence="1">Expedition CK06-06</strain>
    </source>
</reference>
<feature type="non-terminal residue" evidence="1">
    <location>
        <position position="1"/>
    </location>
</feature>
<dbReference type="InterPro" id="IPR027417">
    <property type="entry name" value="P-loop_NTPase"/>
</dbReference>
<dbReference type="AlphaFoldDB" id="X1SV08"/>
<name>X1SV08_9ZZZZ</name>
<dbReference type="Pfam" id="PF13481">
    <property type="entry name" value="AAA_25"/>
    <property type="match status" value="1"/>
</dbReference>
<organism evidence="1">
    <name type="scientific">marine sediment metagenome</name>
    <dbReference type="NCBI Taxonomy" id="412755"/>
    <lineage>
        <taxon>unclassified sequences</taxon>
        <taxon>metagenomes</taxon>
        <taxon>ecological metagenomes</taxon>
    </lineage>
</organism>
<evidence type="ECO:0000313" key="1">
    <source>
        <dbReference type="EMBL" id="GAI96907.1"/>
    </source>
</evidence>
<accession>X1SV08</accession>
<comment type="caution">
    <text evidence="1">The sequence shown here is derived from an EMBL/GenBank/DDBJ whole genome shotgun (WGS) entry which is preliminary data.</text>
</comment>
<dbReference type="CDD" id="cd01029">
    <property type="entry name" value="TOPRIM_primases"/>
    <property type="match status" value="1"/>
</dbReference>